<sequence length="116" mass="12854">MSPNKLPEPQLTQTRIRELQVGVRQLFDGETLACFCSYPSPLTARGSPPSQSSPLRHWFDANDTGGMELRQWVRSNTTRDSALELDAFRLARVGGSSILLIIAVTPRKRGQLSGEN</sequence>
<evidence type="ECO:0000313" key="2">
    <source>
        <dbReference type="Proteomes" id="UP001341840"/>
    </source>
</evidence>
<comment type="caution">
    <text evidence="1">The sequence shown here is derived from an EMBL/GenBank/DDBJ whole genome shotgun (WGS) entry which is preliminary data.</text>
</comment>
<organism evidence="1 2">
    <name type="scientific">Stylosanthes scabra</name>
    <dbReference type="NCBI Taxonomy" id="79078"/>
    <lineage>
        <taxon>Eukaryota</taxon>
        <taxon>Viridiplantae</taxon>
        <taxon>Streptophyta</taxon>
        <taxon>Embryophyta</taxon>
        <taxon>Tracheophyta</taxon>
        <taxon>Spermatophyta</taxon>
        <taxon>Magnoliopsida</taxon>
        <taxon>eudicotyledons</taxon>
        <taxon>Gunneridae</taxon>
        <taxon>Pentapetalae</taxon>
        <taxon>rosids</taxon>
        <taxon>fabids</taxon>
        <taxon>Fabales</taxon>
        <taxon>Fabaceae</taxon>
        <taxon>Papilionoideae</taxon>
        <taxon>50 kb inversion clade</taxon>
        <taxon>dalbergioids sensu lato</taxon>
        <taxon>Dalbergieae</taxon>
        <taxon>Pterocarpus clade</taxon>
        <taxon>Stylosanthes</taxon>
    </lineage>
</organism>
<evidence type="ECO:0000313" key="1">
    <source>
        <dbReference type="EMBL" id="MED6194438.1"/>
    </source>
</evidence>
<dbReference type="EMBL" id="JASCZI010211562">
    <property type="protein sequence ID" value="MED6194438.1"/>
    <property type="molecule type" value="Genomic_DNA"/>
</dbReference>
<proteinExistence type="predicted"/>
<protein>
    <submittedName>
        <fullName evidence="1">Uncharacterized protein</fullName>
    </submittedName>
</protein>
<reference evidence="1 2" key="1">
    <citation type="journal article" date="2023" name="Plants (Basel)">
        <title>Bridging the Gap: Combining Genomics and Transcriptomics Approaches to Understand Stylosanthes scabra, an Orphan Legume from the Brazilian Caatinga.</title>
        <authorList>
            <person name="Ferreira-Neto J.R.C."/>
            <person name="da Silva M.D."/>
            <person name="Binneck E."/>
            <person name="de Melo N.F."/>
            <person name="da Silva R.H."/>
            <person name="de Melo A.L.T.M."/>
            <person name="Pandolfi V."/>
            <person name="Bustamante F.O."/>
            <person name="Brasileiro-Vidal A.C."/>
            <person name="Benko-Iseppon A.M."/>
        </authorList>
    </citation>
    <scope>NUCLEOTIDE SEQUENCE [LARGE SCALE GENOMIC DNA]</scope>
    <source>
        <tissue evidence="1">Leaves</tissue>
    </source>
</reference>
<accession>A0ABU6XCR9</accession>
<name>A0ABU6XCR9_9FABA</name>
<keyword evidence="2" id="KW-1185">Reference proteome</keyword>
<dbReference type="Proteomes" id="UP001341840">
    <property type="component" value="Unassembled WGS sequence"/>
</dbReference>
<gene>
    <name evidence="1" type="ORF">PIB30_028598</name>
</gene>